<dbReference type="EMBL" id="SJPF01000002">
    <property type="protein sequence ID" value="TWT34184.1"/>
    <property type="molecule type" value="Genomic_DNA"/>
</dbReference>
<reference evidence="3 4" key="1">
    <citation type="submission" date="2019-02" db="EMBL/GenBank/DDBJ databases">
        <title>Deep-cultivation of Planctomycetes and their phenomic and genomic characterization uncovers novel biology.</title>
        <authorList>
            <person name="Wiegand S."/>
            <person name="Jogler M."/>
            <person name="Boedeker C."/>
            <person name="Pinto D."/>
            <person name="Vollmers J."/>
            <person name="Rivas-Marin E."/>
            <person name="Kohn T."/>
            <person name="Peeters S.H."/>
            <person name="Heuer A."/>
            <person name="Rast P."/>
            <person name="Oberbeckmann S."/>
            <person name="Bunk B."/>
            <person name="Jeske O."/>
            <person name="Meyerdierks A."/>
            <person name="Storesund J.E."/>
            <person name="Kallscheuer N."/>
            <person name="Luecker S."/>
            <person name="Lage O.M."/>
            <person name="Pohl T."/>
            <person name="Merkel B.J."/>
            <person name="Hornburger P."/>
            <person name="Mueller R.-W."/>
            <person name="Bruemmer F."/>
            <person name="Labrenz M."/>
            <person name="Spormann A.M."/>
            <person name="Op Den Camp H."/>
            <person name="Overmann J."/>
            <person name="Amann R."/>
            <person name="Jetten M.S.M."/>
            <person name="Mascher T."/>
            <person name="Medema M.H."/>
            <person name="Devos D.P."/>
            <person name="Kaster A.-K."/>
            <person name="Ovreas L."/>
            <person name="Rohde M."/>
            <person name="Galperin M.Y."/>
            <person name="Jogler C."/>
        </authorList>
    </citation>
    <scope>NUCLEOTIDE SEQUENCE [LARGE SCALE GENOMIC DNA]</scope>
    <source>
        <strain evidence="3 4">Enr8</strain>
    </source>
</reference>
<dbReference type="InterPro" id="IPR011990">
    <property type="entry name" value="TPR-like_helical_dom_sf"/>
</dbReference>
<name>A0A5C5V6G5_9BACT</name>
<feature type="signal peptide" evidence="2">
    <location>
        <begin position="1"/>
        <end position="23"/>
    </location>
</feature>
<protein>
    <recommendedName>
        <fullName evidence="5">Tetratricopeptide repeat protein</fullName>
    </recommendedName>
</protein>
<sequence precursor="true">MLAPTFRSPAIVCGLGLLLSALAAPAWGAASSGVTDILEGGWAIGPDSLEKARKARASFIGSVDDRESLDTAFGLVLIKQHKYEEATTLFESITTSHPDNQVAWRALIWLYVLQKKSESALLKIDSMSDTIRPSEADDAIEEETRATARFLGRIFAYLDGPTAGDVSKGVNRLVRGKIDKRMVGARAGEFKTNYDEVMQEFKNLTTAGDEARDQAVEDQEMAKEQEKQNLANLRERLEIDQAEAQQRLDALRSELEKEMVAFNQMEAPLSDAISRLEVQLSVVRREILNVTDDLNRLQAEYDETKDPRRKDRIRRDMARAEILLGQYQRDNQVILAEGNRLTQRRDALRASRAETSRRYETDIKETQDWKANLARREKRTELDEKRINRPAKGNTPQVRVMGAKATSLRTYADFPLELERHKLLTAE</sequence>
<accession>A0A5C5V6G5</accession>
<gene>
    <name evidence="3" type="ORF">Enr8_15780</name>
</gene>
<dbReference type="OrthoDB" id="252858at2"/>
<evidence type="ECO:0000256" key="1">
    <source>
        <dbReference type="SAM" id="Coils"/>
    </source>
</evidence>
<evidence type="ECO:0000313" key="4">
    <source>
        <dbReference type="Proteomes" id="UP000318878"/>
    </source>
</evidence>
<keyword evidence="2" id="KW-0732">Signal</keyword>
<dbReference type="Gene3D" id="1.25.40.10">
    <property type="entry name" value="Tetratricopeptide repeat domain"/>
    <property type="match status" value="1"/>
</dbReference>
<dbReference type="AlphaFoldDB" id="A0A5C5V6G5"/>
<feature type="coiled-coil region" evidence="1">
    <location>
        <begin position="216"/>
        <end position="330"/>
    </location>
</feature>
<evidence type="ECO:0008006" key="5">
    <source>
        <dbReference type="Google" id="ProtNLM"/>
    </source>
</evidence>
<organism evidence="3 4">
    <name type="scientific">Blastopirellula retiformator</name>
    <dbReference type="NCBI Taxonomy" id="2527970"/>
    <lineage>
        <taxon>Bacteria</taxon>
        <taxon>Pseudomonadati</taxon>
        <taxon>Planctomycetota</taxon>
        <taxon>Planctomycetia</taxon>
        <taxon>Pirellulales</taxon>
        <taxon>Pirellulaceae</taxon>
        <taxon>Blastopirellula</taxon>
    </lineage>
</organism>
<evidence type="ECO:0000256" key="2">
    <source>
        <dbReference type="SAM" id="SignalP"/>
    </source>
</evidence>
<dbReference type="RefSeq" id="WP_146430189.1">
    <property type="nucleotide sequence ID" value="NZ_SJPF01000002.1"/>
</dbReference>
<dbReference type="Proteomes" id="UP000318878">
    <property type="component" value="Unassembled WGS sequence"/>
</dbReference>
<comment type="caution">
    <text evidence="3">The sequence shown here is derived from an EMBL/GenBank/DDBJ whole genome shotgun (WGS) entry which is preliminary data.</text>
</comment>
<dbReference type="SUPFAM" id="SSF48452">
    <property type="entry name" value="TPR-like"/>
    <property type="match status" value="1"/>
</dbReference>
<evidence type="ECO:0000313" key="3">
    <source>
        <dbReference type="EMBL" id="TWT34184.1"/>
    </source>
</evidence>
<proteinExistence type="predicted"/>
<feature type="chain" id="PRO_5022675354" description="Tetratricopeptide repeat protein" evidence="2">
    <location>
        <begin position="24"/>
        <end position="427"/>
    </location>
</feature>
<keyword evidence="4" id="KW-1185">Reference proteome</keyword>
<keyword evidence="1" id="KW-0175">Coiled coil</keyword>